<dbReference type="Proteomes" id="UP000602198">
    <property type="component" value="Unassembled WGS sequence"/>
</dbReference>
<reference evidence="1 2" key="1">
    <citation type="submission" date="2021-01" db="EMBL/GenBank/DDBJ databases">
        <title>WGS of actinomycetes isolated from Thailand.</title>
        <authorList>
            <person name="Thawai C."/>
        </authorList>
    </citation>
    <scope>NUCLEOTIDE SEQUENCE [LARGE SCALE GENOMIC DNA]</scope>
    <source>
        <strain evidence="1 2">LPG 2</strain>
    </source>
</reference>
<organism evidence="1 2">
    <name type="scientific">Nocardia acididurans</name>
    <dbReference type="NCBI Taxonomy" id="2802282"/>
    <lineage>
        <taxon>Bacteria</taxon>
        <taxon>Bacillati</taxon>
        <taxon>Actinomycetota</taxon>
        <taxon>Actinomycetes</taxon>
        <taxon>Mycobacteriales</taxon>
        <taxon>Nocardiaceae</taxon>
        <taxon>Nocardia</taxon>
    </lineage>
</organism>
<evidence type="ECO:0000313" key="2">
    <source>
        <dbReference type="Proteomes" id="UP000602198"/>
    </source>
</evidence>
<gene>
    <name evidence="1" type="ORF">JK358_36645</name>
</gene>
<protein>
    <submittedName>
        <fullName evidence="1">Uncharacterized protein</fullName>
    </submittedName>
</protein>
<proteinExistence type="predicted"/>
<keyword evidence="2" id="KW-1185">Reference proteome</keyword>
<name>A0ABS1MGZ7_9NOCA</name>
<evidence type="ECO:0000313" key="1">
    <source>
        <dbReference type="EMBL" id="MBL1079940.1"/>
    </source>
</evidence>
<sequence length="443" mass="44747">MPEDCTTVDTAAELTRALGRGVRTVRIVGTVSGLAGLTLPPGAALTGGVLEFDSGGITLTRDNELRDITVHAPVADVAIGNDHTVADFGVLVLHNVITRGQVLLEAADAVRGGHVDIDGLTVAAADTRARQVLSSGYGVRAQQGAITVWNRQDDPSIVLTARLRGLAAGSAAEPVRGSGIMVGALRSDGGGGRMLVSALSTGEIFSDGGIAVGTPDLISGGVFVLGGAQVGTVVNAGPVITYGANDMVLDNWGTVLRWIAQEPVTSFGASGIGFVNFGDIDDLQVRAPIVTHGTGARGFNLYAGSVGEARFADITTYGDGAVGFQVTRKMGRLSISGDLRTHGGRALSLVEGAQTELEAVALSIKPGGGIDAVDIGGELTSEGVGIAAVEIAGALGRLQVAGGISALGAGADAVHVLPGERFDLGDTEVHARHGKPLSYTAIG</sequence>
<dbReference type="EMBL" id="JAERRJ010000021">
    <property type="protein sequence ID" value="MBL1079940.1"/>
    <property type="molecule type" value="Genomic_DNA"/>
</dbReference>
<dbReference type="RefSeq" id="WP_201957900.1">
    <property type="nucleotide sequence ID" value="NZ_JAERRJ010000021.1"/>
</dbReference>
<accession>A0ABS1MGZ7</accession>
<comment type="caution">
    <text evidence="1">The sequence shown here is derived from an EMBL/GenBank/DDBJ whole genome shotgun (WGS) entry which is preliminary data.</text>
</comment>